<feature type="chain" id="PRO_5046812677" evidence="1">
    <location>
        <begin position="20"/>
        <end position="122"/>
    </location>
</feature>
<feature type="signal peptide" evidence="1">
    <location>
        <begin position="1"/>
        <end position="19"/>
    </location>
</feature>
<dbReference type="EMBL" id="JARVKF010000385">
    <property type="protein sequence ID" value="KAK9418434.1"/>
    <property type="molecule type" value="Genomic_DNA"/>
</dbReference>
<name>A0ABR2UV55_9PEZI</name>
<comment type="caution">
    <text evidence="2">The sequence shown here is derived from an EMBL/GenBank/DDBJ whole genome shotgun (WGS) entry which is preliminary data.</text>
</comment>
<keyword evidence="1" id="KW-0732">Signal</keyword>
<accession>A0ABR2UV55</accession>
<evidence type="ECO:0000313" key="3">
    <source>
        <dbReference type="Proteomes" id="UP001408356"/>
    </source>
</evidence>
<organism evidence="2 3">
    <name type="scientific">Seiridium unicorne</name>
    <dbReference type="NCBI Taxonomy" id="138068"/>
    <lineage>
        <taxon>Eukaryota</taxon>
        <taxon>Fungi</taxon>
        <taxon>Dikarya</taxon>
        <taxon>Ascomycota</taxon>
        <taxon>Pezizomycotina</taxon>
        <taxon>Sordariomycetes</taxon>
        <taxon>Xylariomycetidae</taxon>
        <taxon>Amphisphaeriales</taxon>
        <taxon>Sporocadaceae</taxon>
        <taxon>Seiridium</taxon>
    </lineage>
</organism>
<sequence>MKSITFFAAAATLFTAISATSIPVEDRDVAQPAIHAFWENDVAFFGEAPNENRSEKRCTHCVGNHAEVEKEIDKAPSQVSAPSEKATATPLMAATSAAAAPLAKPDARTLQQSLANATEKDS</sequence>
<reference evidence="2 3" key="1">
    <citation type="journal article" date="2024" name="J. Plant Pathol.">
        <title>Sequence and assembly of the genome of Seiridium unicorne, isolate CBS 538.82, causal agent of cypress canker disease.</title>
        <authorList>
            <person name="Scali E."/>
            <person name="Rocca G.D."/>
            <person name="Danti R."/>
            <person name="Garbelotto M."/>
            <person name="Barberini S."/>
            <person name="Baroncelli R."/>
            <person name="Emiliani G."/>
        </authorList>
    </citation>
    <scope>NUCLEOTIDE SEQUENCE [LARGE SCALE GENOMIC DNA]</scope>
    <source>
        <strain evidence="2 3">BM-138-508</strain>
    </source>
</reference>
<evidence type="ECO:0000313" key="2">
    <source>
        <dbReference type="EMBL" id="KAK9418434.1"/>
    </source>
</evidence>
<protein>
    <submittedName>
        <fullName evidence="2">Uncharacterized protein</fullName>
    </submittedName>
</protein>
<evidence type="ECO:0000256" key="1">
    <source>
        <dbReference type="SAM" id="SignalP"/>
    </source>
</evidence>
<proteinExistence type="predicted"/>
<keyword evidence="3" id="KW-1185">Reference proteome</keyword>
<gene>
    <name evidence="2" type="ORF">SUNI508_08161</name>
</gene>
<dbReference type="Proteomes" id="UP001408356">
    <property type="component" value="Unassembled WGS sequence"/>
</dbReference>